<keyword evidence="5" id="KW-0720">Serine protease</keyword>
<organism evidence="13 14">
    <name type="scientific">Nocardiopsis mwathae</name>
    <dbReference type="NCBI Taxonomy" id="1472723"/>
    <lineage>
        <taxon>Bacteria</taxon>
        <taxon>Bacillati</taxon>
        <taxon>Actinomycetota</taxon>
        <taxon>Actinomycetes</taxon>
        <taxon>Streptosporangiales</taxon>
        <taxon>Nocardiopsidaceae</taxon>
        <taxon>Nocardiopsis</taxon>
    </lineage>
</organism>
<dbReference type="EMBL" id="JACHDS010000001">
    <property type="protein sequence ID" value="MBB6173309.1"/>
    <property type="molecule type" value="Genomic_DNA"/>
</dbReference>
<evidence type="ECO:0000313" key="13">
    <source>
        <dbReference type="EMBL" id="MBB6173309.1"/>
    </source>
</evidence>
<dbReference type="RefSeq" id="WP_221308151.1">
    <property type="nucleotide sequence ID" value="NZ_JACHDS010000001.1"/>
</dbReference>
<reference evidence="13 14" key="1">
    <citation type="submission" date="2020-08" db="EMBL/GenBank/DDBJ databases">
        <title>Sequencing the genomes of 1000 actinobacteria strains.</title>
        <authorList>
            <person name="Klenk H.-P."/>
        </authorList>
    </citation>
    <scope>NUCLEOTIDE SEQUENCE [LARGE SCALE GENOMIC DNA]</scope>
    <source>
        <strain evidence="13 14">DSM 46659</strain>
    </source>
</reference>
<feature type="disulfide bond" evidence="9">
    <location>
        <begin position="345"/>
        <end position="372"/>
    </location>
</feature>
<feature type="disulfide bond" evidence="9">
    <location>
        <begin position="225"/>
        <end position="241"/>
    </location>
</feature>
<feature type="active site" description="Charge relay system" evidence="8">
    <location>
        <position position="351"/>
    </location>
</feature>
<feature type="chain" id="PRO_5030630291" evidence="10">
    <location>
        <begin position="32"/>
        <end position="397"/>
    </location>
</feature>
<dbReference type="InterPro" id="IPR035070">
    <property type="entry name" value="Streptogrisin_prodomain"/>
</dbReference>
<protein>
    <submittedName>
        <fullName evidence="13">Streptogrisin C</fullName>
        <ecNumber evidence="13">3.4.21.-</ecNumber>
    </submittedName>
</protein>
<gene>
    <name evidence="13" type="ORF">HNR23_003369</name>
</gene>
<keyword evidence="2" id="KW-0645">Protease</keyword>
<dbReference type="Pfam" id="PF00089">
    <property type="entry name" value="Trypsin"/>
    <property type="match status" value="1"/>
</dbReference>
<evidence type="ECO:0000256" key="9">
    <source>
        <dbReference type="PIRSR" id="PIRSR001134-2"/>
    </source>
</evidence>
<dbReference type="SUPFAM" id="SSF54806">
    <property type="entry name" value="Alpha-lytic protease prodomain"/>
    <property type="match status" value="1"/>
</dbReference>
<dbReference type="GO" id="GO:0004252">
    <property type="term" value="F:serine-type endopeptidase activity"/>
    <property type="evidence" value="ECO:0007669"/>
    <property type="project" value="InterPro"/>
</dbReference>
<evidence type="ECO:0000256" key="8">
    <source>
        <dbReference type="PIRSR" id="PIRSR001134-1"/>
    </source>
</evidence>
<keyword evidence="3 10" id="KW-0732">Signal</keyword>
<evidence type="ECO:0000256" key="5">
    <source>
        <dbReference type="ARBA" id="ARBA00022825"/>
    </source>
</evidence>
<dbReference type="SUPFAM" id="SSF50494">
    <property type="entry name" value="Trypsin-like serine proteases"/>
    <property type="match status" value="1"/>
</dbReference>
<feature type="domain" description="Peptidase S1A alpha-lytic prodomain" evidence="12">
    <location>
        <begin position="123"/>
        <end position="181"/>
    </location>
</feature>
<dbReference type="Pfam" id="PF02983">
    <property type="entry name" value="Pro_Al_protease"/>
    <property type="match status" value="1"/>
</dbReference>
<dbReference type="InterPro" id="IPR043504">
    <property type="entry name" value="Peptidase_S1_PA_chymotrypsin"/>
</dbReference>
<evidence type="ECO:0000256" key="10">
    <source>
        <dbReference type="SAM" id="SignalP"/>
    </source>
</evidence>
<name>A0A7W9YJQ1_9ACTN</name>
<comment type="caution">
    <text evidence="13">The sequence shown here is derived from an EMBL/GenBank/DDBJ whole genome shotgun (WGS) entry which is preliminary data.</text>
</comment>
<evidence type="ECO:0000256" key="3">
    <source>
        <dbReference type="ARBA" id="ARBA00022729"/>
    </source>
</evidence>
<dbReference type="Gene3D" id="3.30.300.50">
    <property type="match status" value="2"/>
</dbReference>
<feature type="domain" description="Peptidase S1" evidence="11">
    <location>
        <begin position="236"/>
        <end position="381"/>
    </location>
</feature>
<accession>A0A7W9YJQ1</accession>
<feature type="active site" description="Charge relay system" evidence="8">
    <location>
        <position position="270"/>
    </location>
</feature>
<keyword evidence="4 13" id="KW-0378">Hydrolase</keyword>
<evidence type="ECO:0000259" key="12">
    <source>
        <dbReference type="Pfam" id="PF02983"/>
    </source>
</evidence>
<evidence type="ECO:0000259" key="11">
    <source>
        <dbReference type="Pfam" id="PF00089"/>
    </source>
</evidence>
<dbReference type="InterPro" id="IPR001316">
    <property type="entry name" value="Pept_S1A_streptogrisin"/>
</dbReference>
<feature type="disulfide bond" evidence="9">
    <location>
        <begin position="309"/>
        <end position="319"/>
    </location>
</feature>
<comment type="similarity">
    <text evidence="1">Belongs to the peptidase S1 family.</text>
</comment>
<dbReference type="InterPro" id="IPR037295">
    <property type="entry name" value="Alpha-lytic_protease_prodomain"/>
</dbReference>
<evidence type="ECO:0000256" key="1">
    <source>
        <dbReference type="ARBA" id="ARBA00007664"/>
    </source>
</evidence>
<dbReference type="InterPro" id="IPR001254">
    <property type="entry name" value="Trypsin_dom"/>
</dbReference>
<dbReference type="GO" id="GO:0006508">
    <property type="term" value="P:proteolysis"/>
    <property type="evidence" value="ECO:0007669"/>
    <property type="project" value="UniProtKB-KW"/>
</dbReference>
<dbReference type="InterPro" id="IPR004236">
    <property type="entry name" value="Pept_S1_alpha_lytic"/>
</dbReference>
<keyword evidence="6" id="KW-0865">Zymogen</keyword>
<dbReference type="Gene3D" id="2.40.10.10">
    <property type="entry name" value="Trypsin-like serine proteases"/>
    <property type="match status" value="2"/>
</dbReference>
<dbReference type="AlphaFoldDB" id="A0A7W9YJQ1"/>
<keyword evidence="7 9" id="KW-1015">Disulfide bond</keyword>
<evidence type="ECO:0000256" key="2">
    <source>
        <dbReference type="ARBA" id="ARBA00022670"/>
    </source>
</evidence>
<dbReference type="EC" id="3.4.21.-" evidence="13"/>
<sequence>MRTSIPKSPLVAAIGSGALALGLITAPGAAAGEPSTPAAPPLSPDHLQALHRDLGLDPRQAAELSPRTDAARNLESAAREAAGAAFAGAVFDIGTGALTVGVTDRDAADAVDRLGAATELVEHSEDELRDVKAGLDGAEDAADDAVTGWYLDPADNTVVVTVLDGGAAAAADLVEQAGVDADAVTVEEVTERPRTLAGAAAPADGTDIQGGDRYYYPIDGRPFVCSVGFGVEGGYVTAGHCGAEGEGAFQNTGLSVEIGRVAGSEFPGSDMGWVRTTGDWSTTHRVNDHDGGSVAVAGAEEAPVGAAVCRSGATTGWRCGTIRAKDETVRYEEGAVKGLTRTDVCADGGDSGGPWVAGDQAQGVTSGGTGTCRRGGTSYVQPLAPVLEAYDLTLLIT</sequence>
<evidence type="ECO:0000256" key="7">
    <source>
        <dbReference type="ARBA" id="ARBA00023157"/>
    </source>
</evidence>
<feature type="active site" description="Charge relay system" evidence="8">
    <location>
        <position position="240"/>
    </location>
</feature>
<keyword evidence="14" id="KW-1185">Reference proteome</keyword>
<dbReference type="CDD" id="cd21112">
    <property type="entry name" value="alphaLP-like"/>
    <property type="match status" value="1"/>
</dbReference>
<evidence type="ECO:0000256" key="4">
    <source>
        <dbReference type="ARBA" id="ARBA00022801"/>
    </source>
</evidence>
<feature type="signal peptide" evidence="10">
    <location>
        <begin position="1"/>
        <end position="31"/>
    </location>
</feature>
<dbReference type="GO" id="GO:0005576">
    <property type="term" value="C:extracellular region"/>
    <property type="evidence" value="ECO:0007669"/>
    <property type="project" value="InterPro"/>
</dbReference>
<dbReference type="PRINTS" id="PR00861">
    <property type="entry name" value="ALYTICPTASE"/>
</dbReference>
<dbReference type="InterPro" id="IPR009003">
    <property type="entry name" value="Peptidase_S1_PA"/>
</dbReference>
<dbReference type="Proteomes" id="UP000546642">
    <property type="component" value="Unassembled WGS sequence"/>
</dbReference>
<evidence type="ECO:0000256" key="6">
    <source>
        <dbReference type="ARBA" id="ARBA00023145"/>
    </source>
</evidence>
<evidence type="ECO:0000313" key="14">
    <source>
        <dbReference type="Proteomes" id="UP000546642"/>
    </source>
</evidence>
<dbReference type="PIRSF" id="PIRSF001134">
    <property type="entry name" value="Streptogrisin"/>
    <property type="match status" value="1"/>
</dbReference>
<proteinExistence type="inferred from homology"/>